<dbReference type="Pfam" id="PF00903">
    <property type="entry name" value="Glyoxalase"/>
    <property type="match status" value="1"/>
</dbReference>
<comment type="caution">
    <text evidence="2">The sequence shown here is derived from an EMBL/GenBank/DDBJ whole genome shotgun (WGS) entry which is preliminary data.</text>
</comment>
<dbReference type="Gene3D" id="3.10.180.10">
    <property type="entry name" value="2,3-Dihydroxybiphenyl 1,2-Dioxygenase, domain 1"/>
    <property type="match status" value="1"/>
</dbReference>
<gene>
    <name evidence="2" type="ORF">C5F48_13805</name>
</gene>
<accession>A0A2T4JTA0</accession>
<evidence type="ECO:0000313" key="3">
    <source>
        <dbReference type="Proteomes" id="UP000241010"/>
    </source>
</evidence>
<dbReference type="SUPFAM" id="SSF54593">
    <property type="entry name" value="Glyoxalase/Bleomycin resistance protein/Dihydroxybiphenyl dioxygenase"/>
    <property type="match status" value="1"/>
</dbReference>
<protein>
    <submittedName>
        <fullName evidence="2">VOC family protein</fullName>
    </submittedName>
</protein>
<proteinExistence type="predicted"/>
<evidence type="ECO:0000259" key="1">
    <source>
        <dbReference type="PROSITE" id="PS51819"/>
    </source>
</evidence>
<dbReference type="InterPro" id="IPR037523">
    <property type="entry name" value="VOC_core"/>
</dbReference>
<dbReference type="OrthoDB" id="9807407at2"/>
<feature type="domain" description="VOC" evidence="1">
    <location>
        <begin position="1"/>
        <end position="123"/>
    </location>
</feature>
<dbReference type="CDD" id="cd07262">
    <property type="entry name" value="VOC_like"/>
    <property type="match status" value="1"/>
</dbReference>
<dbReference type="InterPro" id="IPR029068">
    <property type="entry name" value="Glyas_Bleomycin-R_OHBP_Dase"/>
</dbReference>
<sequence length="126" mass="13788">MLNNYSLGVTDMKRSRAFYDAALARLGIAAKARGETFARWAKEGRDDFSIGLVPAPDYEEPVAQAHVAFTAPTRTAVDAFHAAALRCGGRDDGEPALRPEYHPNYYAAFVVDPDGYRIEAVCHAPE</sequence>
<evidence type="ECO:0000313" key="2">
    <source>
        <dbReference type="EMBL" id="PTE21141.1"/>
    </source>
</evidence>
<reference evidence="2 3" key="1">
    <citation type="submission" date="2018-03" db="EMBL/GenBank/DDBJ databases">
        <title>Cereibacter changlensis.</title>
        <authorList>
            <person name="Meyer T.E."/>
            <person name="Miller S."/>
            <person name="Lodha T."/>
            <person name="Gandham S."/>
            <person name="Chintalapati S."/>
            <person name="Chintalapati V.R."/>
        </authorList>
    </citation>
    <scope>NUCLEOTIDE SEQUENCE [LARGE SCALE GENOMIC DNA]</scope>
    <source>
        <strain evidence="2 3">JA139</strain>
    </source>
</reference>
<dbReference type="InterPro" id="IPR004360">
    <property type="entry name" value="Glyas_Fos-R_dOase_dom"/>
</dbReference>
<organism evidence="2 3">
    <name type="scientific">Cereibacter changlensis JA139</name>
    <dbReference type="NCBI Taxonomy" id="1188249"/>
    <lineage>
        <taxon>Bacteria</taxon>
        <taxon>Pseudomonadati</taxon>
        <taxon>Pseudomonadota</taxon>
        <taxon>Alphaproteobacteria</taxon>
        <taxon>Rhodobacterales</taxon>
        <taxon>Paracoccaceae</taxon>
        <taxon>Cereibacter</taxon>
    </lineage>
</organism>
<dbReference type="RefSeq" id="WP_107664486.1">
    <property type="nucleotide sequence ID" value="NZ_PZKG01000064.1"/>
</dbReference>
<dbReference type="EMBL" id="PZKG01000064">
    <property type="protein sequence ID" value="PTE21141.1"/>
    <property type="molecule type" value="Genomic_DNA"/>
</dbReference>
<dbReference type="AlphaFoldDB" id="A0A2T4JTA0"/>
<dbReference type="PROSITE" id="PS51819">
    <property type="entry name" value="VOC"/>
    <property type="match status" value="1"/>
</dbReference>
<keyword evidence="3" id="KW-1185">Reference proteome</keyword>
<dbReference type="PANTHER" id="PTHR35006:SF2">
    <property type="entry name" value="GLYOXALASE FAMILY PROTEIN (AFU_ORTHOLOGUE AFUA_5G14830)"/>
    <property type="match status" value="1"/>
</dbReference>
<name>A0A2T4JTA0_9RHOB</name>
<dbReference type="PANTHER" id="PTHR35006">
    <property type="entry name" value="GLYOXALASE FAMILY PROTEIN (AFU_ORTHOLOGUE AFUA_5G14830)"/>
    <property type="match status" value="1"/>
</dbReference>
<dbReference type="Proteomes" id="UP000241010">
    <property type="component" value="Unassembled WGS sequence"/>
</dbReference>